<dbReference type="HOGENOM" id="CLU_140890_1_0_0"/>
<dbReference type="SUPFAM" id="SSF47413">
    <property type="entry name" value="lambda repressor-like DNA-binding domains"/>
    <property type="match status" value="1"/>
</dbReference>
<sequence>MLKQLGIRNEDLIMFTATYPANFLREKNRKGFHVRFPDLPEALTGGVDLDDTREEAVDCLAEALAGRIARGDLIPAPSKLRRGQHPVSVPLLLAPKLALYLAMREGGIRNTELARRLGVSETVVRRMLDPKHNTKPEKIQAALGVLGKRIVITFEDAA</sequence>
<organism evidence="2">
    <name type="scientific">Solibacter usitatus (strain Ellin6076)</name>
    <dbReference type="NCBI Taxonomy" id="234267"/>
    <lineage>
        <taxon>Bacteria</taxon>
        <taxon>Pseudomonadati</taxon>
        <taxon>Acidobacteriota</taxon>
        <taxon>Terriglobia</taxon>
        <taxon>Bryobacterales</taxon>
        <taxon>Solibacteraceae</taxon>
        <taxon>Candidatus Solibacter</taxon>
    </lineage>
</organism>
<dbReference type="GO" id="GO:0003677">
    <property type="term" value="F:DNA binding"/>
    <property type="evidence" value="ECO:0007669"/>
    <property type="project" value="InterPro"/>
</dbReference>
<dbReference type="InterPro" id="IPR010982">
    <property type="entry name" value="Lambda_DNA-bd_dom_sf"/>
</dbReference>
<dbReference type="InterPro" id="IPR031807">
    <property type="entry name" value="HicB-like"/>
</dbReference>
<protein>
    <recommendedName>
        <fullName evidence="1">HicB-like antitoxin of toxin-antitoxin system domain-containing protein</fullName>
    </recommendedName>
</protein>
<proteinExistence type="predicted"/>
<dbReference type="Pfam" id="PF15970">
    <property type="entry name" value="HicB-like_2"/>
    <property type="match status" value="1"/>
</dbReference>
<evidence type="ECO:0000259" key="1">
    <source>
        <dbReference type="Pfam" id="PF15970"/>
    </source>
</evidence>
<dbReference type="AlphaFoldDB" id="Q027V3"/>
<feature type="domain" description="HicB-like antitoxin of toxin-antitoxin system" evidence="1">
    <location>
        <begin position="19"/>
        <end position="94"/>
    </location>
</feature>
<name>Q027V3_SOLUE</name>
<dbReference type="FunCoup" id="Q027V3">
    <property type="interactions" value="3"/>
</dbReference>
<evidence type="ECO:0000313" key="2">
    <source>
        <dbReference type="EMBL" id="ABJ82704.1"/>
    </source>
</evidence>
<dbReference type="SUPFAM" id="SSF143100">
    <property type="entry name" value="TTHA1013/TTHA0281-like"/>
    <property type="match status" value="1"/>
</dbReference>
<reference evidence="2" key="1">
    <citation type="submission" date="2006-10" db="EMBL/GenBank/DDBJ databases">
        <title>Complete sequence of Solibacter usitatus Ellin6076.</title>
        <authorList>
            <consortium name="US DOE Joint Genome Institute"/>
            <person name="Copeland A."/>
            <person name="Lucas S."/>
            <person name="Lapidus A."/>
            <person name="Barry K."/>
            <person name="Detter J.C."/>
            <person name="Glavina del Rio T."/>
            <person name="Hammon N."/>
            <person name="Israni S."/>
            <person name="Dalin E."/>
            <person name="Tice H."/>
            <person name="Pitluck S."/>
            <person name="Thompson L.S."/>
            <person name="Brettin T."/>
            <person name="Bruce D."/>
            <person name="Han C."/>
            <person name="Tapia R."/>
            <person name="Gilna P."/>
            <person name="Schmutz J."/>
            <person name="Larimer F."/>
            <person name="Land M."/>
            <person name="Hauser L."/>
            <person name="Kyrpides N."/>
            <person name="Mikhailova N."/>
            <person name="Janssen P.H."/>
            <person name="Kuske C.R."/>
            <person name="Richardson P."/>
        </authorList>
    </citation>
    <scope>NUCLEOTIDE SEQUENCE</scope>
    <source>
        <strain evidence="2">Ellin6076</strain>
    </source>
</reference>
<dbReference type="EMBL" id="CP000473">
    <property type="protein sequence ID" value="ABJ82704.1"/>
    <property type="molecule type" value="Genomic_DNA"/>
</dbReference>
<dbReference type="InParanoid" id="Q027V3"/>
<accession>Q027V3</accession>
<dbReference type="Gene3D" id="3.30.160.250">
    <property type="match status" value="1"/>
</dbReference>
<dbReference type="STRING" id="234267.Acid_1714"/>
<dbReference type="eggNOG" id="COG1598">
    <property type="taxonomic scope" value="Bacteria"/>
</dbReference>
<gene>
    <name evidence="2" type="ordered locus">Acid_1714</name>
</gene>
<dbReference type="InterPro" id="IPR035069">
    <property type="entry name" value="TTHA1013/TTHA0281-like"/>
</dbReference>
<dbReference type="KEGG" id="sus:Acid_1714"/>